<dbReference type="GO" id="GO:0005634">
    <property type="term" value="C:nucleus"/>
    <property type="evidence" value="ECO:0007669"/>
    <property type="project" value="UniProtKB-SubCell"/>
</dbReference>
<evidence type="ECO:0000313" key="11">
    <source>
        <dbReference type="EMBL" id="RPB12162.1"/>
    </source>
</evidence>
<dbReference type="GO" id="GO:0031047">
    <property type="term" value="P:regulatory ncRNA-mediated gene silencing"/>
    <property type="evidence" value="ECO:0007669"/>
    <property type="project" value="UniProtKB-KW"/>
</dbReference>
<dbReference type="Pfam" id="PF10155">
    <property type="entry name" value="CNOT11"/>
    <property type="match status" value="1"/>
</dbReference>
<keyword evidence="9" id="KW-0539">Nucleus</keyword>
<evidence type="ECO:0000256" key="2">
    <source>
        <dbReference type="ARBA" id="ARBA00004496"/>
    </source>
</evidence>
<name>A0A3N4KS95_9PEZI</name>
<dbReference type="OrthoDB" id="10265389at2759"/>
<feature type="compositionally biased region" description="Polar residues" evidence="10">
    <location>
        <begin position="214"/>
        <end position="228"/>
    </location>
</feature>
<comment type="similarity">
    <text evidence="3">Belongs to the CNOT11 family.</text>
</comment>
<keyword evidence="7" id="KW-0943">RNA-mediated gene silencing</keyword>
<dbReference type="EMBL" id="ML119130">
    <property type="protein sequence ID" value="RPB12162.1"/>
    <property type="molecule type" value="Genomic_DNA"/>
</dbReference>
<evidence type="ECO:0000256" key="4">
    <source>
        <dbReference type="ARBA" id="ARBA00014872"/>
    </source>
</evidence>
<dbReference type="GO" id="GO:0030014">
    <property type="term" value="C:CCR4-NOT complex"/>
    <property type="evidence" value="ECO:0007669"/>
    <property type="project" value="InterPro"/>
</dbReference>
<organism evidence="11 12">
    <name type="scientific">Morchella conica CCBAS932</name>
    <dbReference type="NCBI Taxonomy" id="1392247"/>
    <lineage>
        <taxon>Eukaryota</taxon>
        <taxon>Fungi</taxon>
        <taxon>Dikarya</taxon>
        <taxon>Ascomycota</taxon>
        <taxon>Pezizomycotina</taxon>
        <taxon>Pezizomycetes</taxon>
        <taxon>Pezizales</taxon>
        <taxon>Morchellaceae</taxon>
        <taxon>Morchella</taxon>
    </lineage>
</organism>
<dbReference type="GO" id="GO:0005737">
    <property type="term" value="C:cytoplasm"/>
    <property type="evidence" value="ECO:0007669"/>
    <property type="project" value="UniProtKB-SubCell"/>
</dbReference>
<dbReference type="InterPro" id="IPR019312">
    <property type="entry name" value="CNOT11"/>
</dbReference>
<evidence type="ECO:0000256" key="6">
    <source>
        <dbReference type="ARBA" id="ARBA00023015"/>
    </source>
</evidence>
<evidence type="ECO:0000256" key="1">
    <source>
        <dbReference type="ARBA" id="ARBA00004123"/>
    </source>
</evidence>
<protein>
    <recommendedName>
        <fullName evidence="4">CCR4-NOT transcription complex subunit 11</fullName>
    </recommendedName>
</protein>
<comment type="subcellular location">
    <subcellularLocation>
        <location evidence="2">Cytoplasm</location>
    </subcellularLocation>
    <subcellularLocation>
        <location evidence="1">Nucleus</location>
    </subcellularLocation>
</comment>
<evidence type="ECO:0000256" key="9">
    <source>
        <dbReference type="ARBA" id="ARBA00023242"/>
    </source>
</evidence>
<evidence type="ECO:0000313" key="12">
    <source>
        <dbReference type="Proteomes" id="UP000277580"/>
    </source>
</evidence>
<dbReference type="InParanoid" id="A0A3N4KS95"/>
<reference evidence="11 12" key="1">
    <citation type="journal article" date="2018" name="Nat. Ecol. Evol.">
        <title>Pezizomycetes genomes reveal the molecular basis of ectomycorrhizal truffle lifestyle.</title>
        <authorList>
            <person name="Murat C."/>
            <person name="Payen T."/>
            <person name="Noel B."/>
            <person name="Kuo A."/>
            <person name="Morin E."/>
            <person name="Chen J."/>
            <person name="Kohler A."/>
            <person name="Krizsan K."/>
            <person name="Balestrini R."/>
            <person name="Da Silva C."/>
            <person name="Montanini B."/>
            <person name="Hainaut M."/>
            <person name="Levati E."/>
            <person name="Barry K.W."/>
            <person name="Belfiori B."/>
            <person name="Cichocki N."/>
            <person name="Clum A."/>
            <person name="Dockter R.B."/>
            <person name="Fauchery L."/>
            <person name="Guy J."/>
            <person name="Iotti M."/>
            <person name="Le Tacon F."/>
            <person name="Lindquist E.A."/>
            <person name="Lipzen A."/>
            <person name="Malagnac F."/>
            <person name="Mello A."/>
            <person name="Molinier V."/>
            <person name="Miyauchi S."/>
            <person name="Poulain J."/>
            <person name="Riccioni C."/>
            <person name="Rubini A."/>
            <person name="Sitrit Y."/>
            <person name="Splivallo R."/>
            <person name="Traeger S."/>
            <person name="Wang M."/>
            <person name="Zifcakova L."/>
            <person name="Wipf D."/>
            <person name="Zambonelli A."/>
            <person name="Paolocci F."/>
            <person name="Nowrousian M."/>
            <person name="Ottonello S."/>
            <person name="Baldrian P."/>
            <person name="Spatafora J.W."/>
            <person name="Henrissat B."/>
            <person name="Nagy L.G."/>
            <person name="Aury J.M."/>
            <person name="Wincker P."/>
            <person name="Grigoriev I.V."/>
            <person name="Bonfante P."/>
            <person name="Martin F.M."/>
        </authorList>
    </citation>
    <scope>NUCLEOTIDE SEQUENCE [LARGE SCALE GENOMIC DNA]</scope>
    <source>
        <strain evidence="11 12">CCBAS932</strain>
    </source>
</reference>
<evidence type="ECO:0000256" key="8">
    <source>
        <dbReference type="ARBA" id="ARBA00023163"/>
    </source>
</evidence>
<dbReference type="Proteomes" id="UP000277580">
    <property type="component" value="Unassembled WGS sequence"/>
</dbReference>
<keyword evidence="6" id="KW-0805">Transcription regulation</keyword>
<proteinExistence type="inferred from homology"/>
<keyword evidence="5" id="KW-0963">Cytoplasm</keyword>
<dbReference type="PANTHER" id="PTHR15975:SF0">
    <property type="entry name" value="CCR4-NOT TRANSCRIPTION COMPLEX SUBUNIT 11"/>
    <property type="match status" value="1"/>
</dbReference>
<evidence type="ECO:0000256" key="3">
    <source>
        <dbReference type="ARBA" id="ARBA00008030"/>
    </source>
</evidence>
<keyword evidence="8" id="KW-0804">Transcription</keyword>
<dbReference type="STRING" id="1392247.A0A3N4KS95"/>
<keyword evidence="12" id="KW-1185">Reference proteome</keyword>
<dbReference type="AlphaFoldDB" id="A0A3N4KS95"/>
<dbReference type="PANTHER" id="PTHR15975">
    <property type="entry name" value="CCR4-NOT TRANSCRIPTION COMPLEX SUBUNIT 11"/>
    <property type="match status" value="1"/>
</dbReference>
<evidence type="ECO:0000256" key="5">
    <source>
        <dbReference type="ARBA" id="ARBA00022490"/>
    </source>
</evidence>
<accession>A0A3N4KS95</accession>
<feature type="region of interest" description="Disordered" evidence="10">
    <location>
        <begin position="197"/>
        <end position="239"/>
    </location>
</feature>
<sequence length="432" mass="47303">MRISHDTLSPDLIHLLSAFTTTFASTAHSFLKQESVHAEPFSRVCELHTTLLYLSESPHPTALLQQLGGRDGADGDGNGDVKHAQELLGFMLNAEFMLWELYRGQGCSVLENPSLFHWVTVGREWERRERTAVWGVREKVLKIRVAFVRGILCEEGPKLAEFTPHDCASRGIDFPVDLAAFMPALHAQGIYDDYEEPAAAAAEPQPEPEEPEPSYSSLLENSTDESGYSSAASPPATPTPADQLTALLLKATTDPLPTQLTQNLLTHLSTNRSLLSAYPLDFLSVSTLAAYVSCNPVLARGIVVLLLEATSLARRAEVLGTLAGLPVALGMLDLVNRVLMEVGLLGAQEKSHLLHGYLNNAIRAAEEESGGKRVQTRTVQLIVLFVTALIRGEVVAPEEVFYEVQELGVRFAWVREARELWRGLCAVTEGEV</sequence>
<evidence type="ECO:0000256" key="10">
    <source>
        <dbReference type="SAM" id="MobiDB-lite"/>
    </source>
</evidence>
<evidence type="ECO:0000256" key="7">
    <source>
        <dbReference type="ARBA" id="ARBA00023158"/>
    </source>
</evidence>
<gene>
    <name evidence="11" type="ORF">P167DRAFT_574538</name>
</gene>